<dbReference type="EMBL" id="CAJVPW010002107">
    <property type="protein sequence ID" value="CAG8499301.1"/>
    <property type="molecule type" value="Genomic_DNA"/>
</dbReference>
<reference evidence="1" key="1">
    <citation type="submission" date="2021-06" db="EMBL/GenBank/DDBJ databases">
        <authorList>
            <person name="Kallberg Y."/>
            <person name="Tangrot J."/>
            <person name="Rosling A."/>
        </authorList>
    </citation>
    <scope>NUCLEOTIDE SEQUENCE</scope>
    <source>
        <strain evidence="1">28 12/20/2015</strain>
    </source>
</reference>
<proteinExistence type="predicted"/>
<evidence type="ECO:0000313" key="1">
    <source>
        <dbReference type="EMBL" id="CAG8499301.1"/>
    </source>
</evidence>
<evidence type="ECO:0000313" key="2">
    <source>
        <dbReference type="Proteomes" id="UP000789366"/>
    </source>
</evidence>
<dbReference type="Proteomes" id="UP000789366">
    <property type="component" value="Unassembled WGS sequence"/>
</dbReference>
<accession>A0ACA9L0H2</accession>
<protein>
    <submittedName>
        <fullName evidence="1">13724_t:CDS:1</fullName>
    </submittedName>
</protein>
<name>A0ACA9L0H2_9GLOM</name>
<comment type="caution">
    <text evidence="1">The sequence shown here is derived from an EMBL/GenBank/DDBJ whole genome shotgun (WGS) entry which is preliminary data.</text>
</comment>
<organism evidence="1 2">
    <name type="scientific">Cetraspora pellucida</name>
    <dbReference type="NCBI Taxonomy" id="1433469"/>
    <lineage>
        <taxon>Eukaryota</taxon>
        <taxon>Fungi</taxon>
        <taxon>Fungi incertae sedis</taxon>
        <taxon>Mucoromycota</taxon>
        <taxon>Glomeromycotina</taxon>
        <taxon>Glomeromycetes</taxon>
        <taxon>Diversisporales</taxon>
        <taxon>Gigasporaceae</taxon>
        <taxon>Cetraspora</taxon>
    </lineage>
</organism>
<gene>
    <name evidence="1" type="ORF">SPELUC_LOCUS2936</name>
</gene>
<keyword evidence="2" id="KW-1185">Reference proteome</keyword>
<sequence>MPYPHTSINISEELFNTINEWNLNSKVCMIVTNNEVNMVKEIELLKDNYIVDVCQQPCAMHTLQLSVKEGLKQKMQEQQLPEMQTQLSKMQTQQEIQINNMLVGSQDIDYNNKSTTKCVTELDDTNTIEYLPPTSCEGLLKQLCAAIYLSLDELWGIPDEVGLKASMLNLRVLKLLLFATNNEHKNTETQLHAELLALEAQSNQNNYNKEAVIIAEEKEYDSLSAELWGSFAVPISQAVNEDELTRYLKEQVAYKSQDPLM</sequence>